<keyword evidence="4" id="KW-0677">Repeat</keyword>
<dbReference type="EMBL" id="OC915218">
    <property type="protein sequence ID" value="CAD7639304.1"/>
    <property type="molecule type" value="Genomic_DNA"/>
</dbReference>
<dbReference type="AlphaFoldDB" id="A0A7R9LF51"/>
<evidence type="ECO:0000256" key="12">
    <source>
        <dbReference type="PROSITE-ProRule" id="PRU00708"/>
    </source>
</evidence>
<proteinExistence type="inferred from homology"/>
<evidence type="ECO:0000256" key="13">
    <source>
        <dbReference type="SAM" id="MobiDB-lite"/>
    </source>
</evidence>
<feature type="compositionally biased region" description="Basic and acidic residues" evidence="13">
    <location>
        <begin position="160"/>
        <end position="194"/>
    </location>
</feature>
<evidence type="ECO:0000256" key="3">
    <source>
        <dbReference type="ARBA" id="ARBA00022730"/>
    </source>
</evidence>
<feature type="repeat" description="PPR" evidence="12">
    <location>
        <begin position="669"/>
        <end position="703"/>
    </location>
</feature>
<evidence type="ECO:0000256" key="11">
    <source>
        <dbReference type="ARBA" id="ARBA00035134"/>
    </source>
</evidence>
<dbReference type="Pfam" id="PF09736">
    <property type="entry name" value="Bud13"/>
    <property type="match status" value="1"/>
</dbReference>
<reference evidence="14" key="1">
    <citation type="submission" date="2020-11" db="EMBL/GenBank/DDBJ databases">
        <authorList>
            <person name="Tran Van P."/>
        </authorList>
    </citation>
    <scope>NUCLEOTIDE SEQUENCE</scope>
</reference>
<feature type="compositionally biased region" description="Basic and acidic residues" evidence="13">
    <location>
        <begin position="235"/>
        <end position="262"/>
    </location>
</feature>
<evidence type="ECO:0000256" key="2">
    <source>
        <dbReference type="ARBA" id="ARBA00008551"/>
    </source>
</evidence>
<evidence type="ECO:0000313" key="15">
    <source>
        <dbReference type="Proteomes" id="UP000728032"/>
    </source>
</evidence>
<dbReference type="PANTHER" id="PTHR16276">
    <property type="entry name" value="PENTATRICOPEPTIDE REPEAT DOMAIN-CONTAINING PROTEIN 3"/>
    <property type="match status" value="1"/>
</dbReference>
<organism evidence="14">
    <name type="scientific">Oppiella nova</name>
    <dbReference type="NCBI Taxonomy" id="334625"/>
    <lineage>
        <taxon>Eukaryota</taxon>
        <taxon>Metazoa</taxon>
        <taxon>Ecdysozoa</taxon>
        <taxon>Arthropoda</taxon>
        <taxon>Chelicerata</taxon>
        <taxon>Arachnida</taxon>
        <taxon>Acari</taxon>
        <taxon>Acariformes</taxon>
        <taxon>Sarcoptiformes</taxon>
        <taxon>Oribatida</taxon>
        <taxon>Brachypylina</taxon>
        <taxon>Oppioidea</taxon>
        <taxon>Oppiidae</taxon>
        <taxon>Oppiella</taxon>
    </lineage>
</organism>
<dbReference type="InterPro" id="IPR011990">
    <property type="entry name" value="TPR-like_helical_dom_sf"/>
</dbReference>
<keyword evidence="8" id="KW-0689">Ribosomal protein</keyword>
<gene>
    <name evidence="14" type="ORF">ONB1V03_LOCUS1908</name>
</gene>
<dbReference type="Proteomes" id="UP000728032">
    <property type="component" value="Unassembled WGS sequence"/>
</dbReference>
<dbReference type="GO" id="GO:0005739">
    <property type="term" value="C:mitochondrion"/>
    <property type="evidence" value="ECO:0007669"/>
    <property type="project" value="UniProtKB-SubCell"/>
</dbReference>
<feature type="compositionally biased region" description="Basic and acidic residues" evidence="13">
    <location>
        <begin position="204"/>
        <end position="226"/>
    </location>
</feature>
<dbReference type="Pfam" id="PF22330">
    <property type="entry name" value="Rib_mS39_PPR"/>
    <property type="match status" value="1"/>
</dbReference>
<evidence type="ECO:0000256" key="9">
    <source>
        <dbReference type="ARBA" id="ARBA00023128"/>
    </source>
</evidence>
<name>A0A7R9LF51_9ACAR</name>
<accession>A0A7R9LF51</accession>
<keyword evidence="10" id="KW-0687">Ribonucleoprotein</keyword>
<comment type="subcellular location">
    <subcellularLocation>
        <location evidence="1">Mitochondrion</location>
    </subcellularLocation>
</comment>
<keyword evidence="3" id="KW-0699">rRNA-binding</keyword>
<feature type="region of interest" description="Disordered" evidence="13">
    <location>
        <begin position="1094"/>
        <end position="1117"/>
    </location>
</feature>
<keyword evidence="9" id="KW-0496">Mitochondrion</keyword>
<dbReference type="InterPro" id="IPR055063">
    <property type="entry name" value="Rib_mS39_PPR"/>
</dbReference>
<keyword evidence="7" id="KW-0809">Transit peptide</keyword>
<feature type="compositionally biased region" description="Basic and acidic residues" evidence="13">
    <location>
        <begin position="271"/>
        <end position="282"/>
    </location>
</feature>
<dbReference type="GO" id="GO:0005840">
    <property type="term" value="C:ribosome"/>
    <property type="evidence" value="ECO:0007669"/>
    <property type="project" value="UniProtKB-KW"/>
</dbReference>
<dbReference type="InterPro" id="IPR018609">
    <property type="entry name" value="Bud13"/>
</dbReference>
<protein>
    <recommendedName>
        <fullName evidence="11">Small ribosomal subunit protein mS39</fullName>
    </recommendedName>
</protein>
<dbReference type="NCBIfam" id="TIGR00756">
    <property type="entry name" value="PPR"/>
    <property type="match status" value="1"/>
</dbReference>
<evidence type="ECO:0000256" key="10">
    <source>
        <dbReference type="ARBA" id="ARBA00023274"/>
    </source>
</evidence>
<dbReference type="Gene3D" id="1.25.40.10">
    <property type="entry name" value="Tetratricopeptide repeat domain"/>
    <property type="match status" value="2"/>
</dbReference>
<keyword evidence="5" id="KW-0810">Translation regulation</keyword>
<feature type="region of interest" description="Disordered" evidence="13">
    <location>
        <begin position="85"/>
        <end position="295"/>
    </location>
</feature>
<dbReference type="GO" id="GO:0043024">
    <property type="term" value="F:ribosomal small subunit binding"/>
    <property type="evidence" value="ECO:0007669"/>
    <property type="project" value="InterPro"/>
</dbReference>
<feature type="compositionally biased region" description="Basic and acidic residues" evidence="13">
    <location>
        <begin position="109"/>
        <end position="123"/>
    </location>
</feature>
<dbReference type="InterPro" id="IPR002885">
    <property type="entry name" value="PPR_rpt"/>
</dbReference>
<dbReference type="EMBL" id="CAJPVJ010000393">
    <property type="protein sequence ID" value="CAG2162312.1"/>
    <property type="molecule type" value="Genomic_DNA"/>
</dbReference>
<evidence type="ECO:0000256" key="5">
    <source>
        <dbReference type="ARBA" id="ARBA00022845"/>
    </source>
</evidence>
<sequence length="1117" mass="129979">MSGKSYNRPLEHKEYLKLKYLTPNDGKDDKKKRIKIKKSLKPKNKKIRIFDDDIDLKNIDANASDEDLYFGTNEEKPIIAEVVDERPLHMRRKDIDRNRWKAIDSNVDETDKRSNERLRHDSDSDLSPIRTTKKTRPVGKDLSPKRRRRHDSDSDLSPVRTKDTKKRDSSVGSRHRDNKKDKDLSPKRRRHDSDSDLSPVRSVETTKRSISHKDNDLSPKRRRDSDSDLSPQRETNGRHKTSDIRHKTSLDNKTSESRHNSDSDLSPPRGQSDDKKPKKRELTLGGKKAGLSDGKFLREELMATKRKEQKLFESISDEMLGKNAKTVFRDSKSGRIRDLEEEAKLEFEKNLIKDKIEAQKKAKYEKWSKGVVQTQQRQEKRESDRHEMSKPLARYEGDVDLDKMLREKEREDDPMAAMIRKNKDEEKLIDGTVKVKPKYKGPAPPLNRFNIYPGYRWDGVDRSNGFEKKHFDRIANKESTLEEAYRWSTQDIGPTDILRALADVTQRDFSGPDYRYIDDPFLTPLSNHQKRLFSLSRESGRRAAKYVFEEFPELFFRDVSEPKIEAFTYKEVYDENTEVDETDLKKCIARKEVNHSMVCYKNMTRDAKEISGQTVQKLLELVCFYNCEEPVDMEFIIEKSFSKESERLLVVWKDNGFAEQLFDSIAEKTSETYCALIQGLAKHSQSQKAYQYYREMIEKGLKLNTETYNSLIKVAPMLRESSDTRWVYVEEILNCMKSNAIKPNLQTLNNMLEVITRFGAMRFTQNFAKKTLVEMTVNLGVEPSLATYYHLLNIFSRDKSPTSHVLYEIMDKIDGKEFVIRDPKDVNFFLTAMSVCQRLGDISLAYRLHELVSKGNNSRLLGNILNESTYYQKFFRLLTTSEDIKVFMEFYEKYVPHVYIPEPVVLSDIWRMIQLYDGYHYLPRIWEDFKNFEYMSQINLMEEFLGLISIAKVNEDLQKQFTAIVNESLKFIDSRLDHQLQEGHVVVHQFTGVLLGYAIDIYLNANDMESAQSVLNKLTQTKKVTGNPSDQTLGRFCIKAIDAKKYAFAKQCIEFGLELGMTEMVAHVKQHITESPDMDPNIKALLVETCGKGEVVSEEETRESPIDDNPIDNKSSF</sequence>
<dbReference type="InterPro" id="IPR037387">
    <property type="entry name" value="PTCD3"/>
</dbReference>
<comment type="similarity">
    <text evidence="2">Belongs to the mitochondrion-specific ribosomal protein mS39 family.</text>
</comment>
<evidence type="ECO:0000256" key="7">
    <source>
        <dbReference type="ARBA" id="ARBA00022946"/>
    </source>
</evidence>
<dbReference type="Pfam" id="PF13812">
    <property type="entry name" value="PPR_3"/>
    <property type="match status" value="1"/>
</dbReference>
<keyword evidence="6" id="KW-0694">RNA-binding</keyword>
<dbReference type="GO" id="GO:1990904">
    <property type="term" value="C:ribonucleoprotein complex"/>
    <property type="evidence" value="ECO:0007669"/>
    <property type="project" value="UniProtKB-KW"/>
</dbReference>
<dbReference type="GO" id="GO:0032543">
    <property type="term" value="P:mitochondrial translation"/>
    <property type="evidence" value="ECO:0007669"/>
    <property type="project" value="InterPro"/>
</dbReference>
<dbReference type="GO" id="GO:0019843">
    <property type="term" value="F:rRNA binding"/>
    <property type="evidence" value="ECO:0007669"/>
    <property type="project" value="UniProtKB-KW"/>
</dbReference>
<feature type="compositionally biased region" description="Basic and acidic residues" evidence="13">
    <location>
        <begin position="85"/>
        <end position="102"/>
    </location>
</feature>
<evidence type="ECO:0000256" key="1">
    <source>
        <dbReference type="ARBA" id="ARBA00004173"/>
    </source>
</evidence>
<keyword evidence="15" id="KW-1185">Reference proteome</keyword>
<evidence type="ECO:0000256" key="4">
    <source>
        <dbReference type="ARBA" id="ARBA00022737"/>
    </source>
</evidence>
<dbReference type="PANTHER" id="PTHR16276:SF1">
    <property type="entry name" value="SMALL RIBOSOMAL SUBUNIT PROTEIN MS39"/>
    <property type="match status" value="1"/>
</dbReference>
<evidence type="ECO:0000256" key="6">
    <source>
        <dbReference type="ARBA" id="ARBA00022884"/>
    </source>
</evidence>
<evidence type="ECO:0000256" key="8">
    <source>
        <dbReference type="ARBA" id="ARBA00022980"/>
    </source>
</evidence>
<dbReference type="GO" id="GO:0006417">
    <property type="term" value="P:regulation of translation"/>
    <property type="evidence" value="ECO:0007669"/>
    <property type="project" value="UniProtKB-KW"/>
</dbReference>
<dbReference type="PROSITE" id="PS51375">
    <property type="entry name" value="PPR"/>
    <property type="match status" value="1"/>
</dbReference>
<evidence type="ECO:0000313" key="14">
    <source>
        <dbReference type="EMBL" id="CAD7639304.1"/>
    </source>
</evidence>
<dbReference type="OrthoDB" id="185373at2759"/>